<dbReference type="InterPro" id="IPR045584">
    <property type="entry name" value="Pilin-like"/>
</dbReference>
<evidence type="ECO:0000256" key="6">
    <source>
        <dbReference type="ARBA" id="ARBA00022692"/>
    </source>
</evidence>
<evidence type="ECO:0000256" key="7">
    <source>
        <dbReference type="ARBA" id="ARBA00022989"/>
    </source>
</evidence>
<dbReference type="Pfam" id="PF12019">
    <property type="entry name" value="GspH"/>
    <property type="match status" value="1"/>
</dbReference>
<dbReference type="PROSITE" id="PS00409">
    <property type="entry name" value="PROKAR_NTER_METHYL"/>
    <property type="match status" value="1"/>
</dbReference>
<dbReference type="Proteomes" id="UP000526892">
    <property type="component" value="Unassembled WGS sequence"/>
</dbReference>
<keyword evidence="13" id="KW-1185">Reference proteome</keyword>
<evidence type="ECO:0000256" key="4">
    <source>
        <dbReference type="ARBA" id="ARBA00022481"/>
    </source>
</evidence>
<dbReference type="Pfam" id="PF07963">
    <property type="entry name" value="N_methyl"/>
    <property type="match status" value="1"/>
</dbReference>
<proteinExistence type="inferred from homology"/>
<evidence type="ECO:0000256" key="9">
    <source>
        <dbReference type="ARBA" id="ARBA00025772"/>
    </source>
</evidence>
<dbReference type="EMBL" id="JACCDE010000047">
    <property type="protein sequence ID" value="NYS80282.1"/>
    <property type="molecule type" value="Genomic_DNA"/>
</dbReference>
<dbReference type="RefSeq" id="WP_179917301.1">
    <property type="nucleotide sequence ID" value="NZ_JACCDE010000047.1"/>
</dbReference>
<keyword evidence="8" id="KW-0472">Membrane</keyword>
<evidence type="ECO:0000256" key="3">
    <source>
        <dbReference type="ARBA" id="ARBA00022475"/>
    </source>
</evidence>
<reference evidence="12 13" key="1">
    <citation type="journal article" date="2003" name="Extremophiles">
        <title>Halomonas glaciei sp. nov. isolated from fast ice of Adelie Land, Antarctica.</title>
        <authorList>
            <person name="Reddy G.S."/>
            <person name="Raghavan P.U."/>
            <person name="Sarita N.B."/>
            <person name="Prakash J.S."/>
            <person name="Nagesh N."/>
            <person name="Delille D."/>
            <person name="Shivaji S."/>
        </authorList>
    </citation>
    <scope>NUCLEOTIDE SEQUENCE [LARGE SCALE GENOMIC DNA]</scope>
    <source>
        <strain evidence="12 13">DD39</strain>
    </source>
</reference>
<organism evidence="12 13">
    <name type="scientific">Vreelandella glaciei</name>
    <dbReference type="NCBI Taxonomy" id="186761"/>
    <lineage>
        <taxon>Bacteria</taxon>
        <taxon>Pseudomonadati</taxon>
        <taxon>Pseudomonadota</taxon>
        <taxon>Gammaproteobacteria</taxon>
        <taxon>Oceanospirillales</taxon>
        <taxon>Halomonadaceae</taxon>
        <taxon>Vreelandella</taxon>
    </lineage>
</organism>
<keyword evidence="3" id="KW-1003">Cell membrane</keyword>
<comment type="subcellular location">
    <subcellularLocation>
        <location evidence="1">Cell inner membrane</location>
        <topology evidence="1">Single-pass membrane protein</topology>
    </subcellularLocation>
</comment>
<evidence type="ECO:0000313" key="13">
    <source>
        <dbReference type="Proteomes" id="UP000526892"/>
    </source>
</evidence>
<comment type="caution">
    <text evidence="12">The sequence shown here is derived from an EMBL/GenBank/DDBJ whole genome shotgun (WGS) entry which is preliminary data.</text>
</comment>
<dbReference type="Gene3D" id="3.55.40.10">
    <property type="entry name" value="minor pseudopilin epsh domain"/>
    <property type="match status" value="1"/>
</dbReference>
<dbReference type="NCBIfam" id="TIGR02532">
    <property type="entry name" value="IV_pilin_GFxxxE"/>
    <property type="match status" value="1"/>
</dbReference>
<dbReference type="SUPFAM" id="SSF54523">
    <property type="entry name" value="Pili subunits"/>
    <property type="match status" value="1"/>
</dbReference>
<evidence type="ECO:0000256" key="2">
    <source>
        <dbReference type="ARBA" id="ARBA00021549"/>
    </source>
</evidence>
<keyword evidence="4" id="KW-0488">Methylation</keyword>
<evidence type="ECO:0000256" key="10">
    <source>
        <dbReference type="ARBA" id="ARBA00030775"/>
    </source>
</evidence>
<dbReference type="GO" id="GO:0015627">
    <property type="term" value="C:type II protein secretion system complex"/>
    <property type="evidence" value="ECO:0007669"/>
    <property type="project" value="InterPro"/>
</dbReference>
<sequence>MSQRGFTLIELLITLLIATIIAVMTVPAFSDFLTRQQLSADVNEMVSVLSFARSEAIKQRQNVTVEFLPPGECGGLEGMVEDKDSLRWCYWVKSEEETMRVGRTANITMPNQTFSLTFLNLGDANIDKCSSPCHITLSPQRQLEEEASLTLAINITGSIRRQDLEP</sequence>
<evidence type="ECO:0000256" key="8">
    <source>
        <dbReference type="ARBA" id="ARBA00023136"/>
    </source>
</evidence>
<keyword evidence="5" id="KW-0997">Cell inner membrane</keyword>
<dbReference type="GO" id="GO:0005886">
    <property type="term" value="C:plasma membrane"/>
    <property type="evidence" value="ECO:0007669"/>
    <property type="project" value="UniProtKB-SubCell"/>
</dbReference>
<dbReference type="InterPro" id="IPR022346">
    <property type="entry name" value="T2SS_GspH"/>
</dbReference>
<name>A0A7Z0S0D5_9GAMM</name>
<evidence type="ECO:0000313" key="12">
    <source>
        <dbReference type="EMBL" id="NYS80282.1"/>
    </source>
</evidence>
<keyword evidence="7" id="KW-1133">Transmembrane helix</keyword>
<dbReference type="InterPro" id="IPR012902">
    <property type="entry name" value="N_methyl_site"/>
</dbReference>
<evidence type="ECO:0000256" key="5">
    <source>
        <dbReference type="ARBA" id="ARBA00022519"/>
    </source>
</evidence>
<accession>A0A7Z0S0D5</accession>
<evidence type="ECO:0000259" key="11">
    <source>
        <dbReference type="Pfam" id="PF12019"/>
    </source>
</evidence>
<protein>
    <recommendedName>
        <fullName evidence="2">Type II secretion system protein H</fullName>
    </recommendedName>
    <alternativeName>
        <fullName evidence="10">General secretion pathway protein H</fullName>
    </alternativeName>
</protein>
<keyword evidence="6" id="KW-0812">Transmembrane</keyword>
<dbReference type="GO" id="GO:0015628">
    <property type="term" value="P:protein secretion by the type II secretion system"/>
    <property type="evidence" value="ECO:0007669"/>
    <property type="project" value="InterPro"/>
</dbReference>
<dbReference type="AlphaFoldDB" id="A0A7Z0S0D5"/>
<evidence type="ECO:0000256" key="1">
    <source>
        <dbReference type="ARBA" id="ARBA00004377"/>
    </source>
</evidence>
<gene>
    <name evidence="12" type="ORF">HZS80_21720</name>
</gene>
<feature type="domain" description="General secretion pathway GspH" evidence="11">
    <location>
        <begin position="42"/>
        <end position="157"/>
    </location>
</feature>
<comment type="similarity">
    <text evidence="9">Belongs to the GSP H family.</text>
</comment>